<accession>A0A2M4D3G5</accession>
<sequence>MSSTKSTLLAMSIMLLMSLLHSISVMRRFFDVTTVIGPQTLCTLVLVKFLIKFIISVVLPTFGGPTTATSTGGGSSGVLSTSGMCCFFVMISSLRRNRFSADRALVMAKAFGFFVRSVGLFFAFFLSAFTPECRFLWAFFLSP</sequence>
<keyword evidence="1" id="KW-1133">Transmembrane helix</keyword>
<keyword evidence="1" id="KW-0812">Transmembrane</keyword>
<name>A0A2M4D3G5_ANODA</name>
<feature type="transmembrane region" description="Helical" evidence="1">
    <location>
        <begin position="106"/>
        <end position="129"/>
    </location>
</feature>
<dbReference type="AlphaFoldDB" id="A0A2M4D3G5"/>
<feature type="transmembrane region" description="Helical" evidence="1">
    <location>
        <begin position="6"/>
        <end position="29"/>
    </location>
</feature>
<reference evidence="2" key="1">
    <citation type="submission" date="2018-01" db="EMBL/GenBank/DDBJ databases">
        <title>An insight into the sialome of Amazonian anophelines.</title>
        <authorList>
            <person name="Ribeiro J.M."/>
            <person name="Scarpassa V."/>
            <person name="Calvo E."/>
        </authorList>
    </citation>
    <scope>NUCLEOTIDE SEQUENCE</scope>
</reference>
<feature type="transmembrane region" description="Helical" evidence="1">
    <location>
        <begin position="74"/>
        <end position="94"/>
    </location>
</feature>
<feature type="transmembrane region" description="Helical" evidence="1">
    <location>
        <begin position="41"/>
        <end position="62"/>
    </location>
</feature>
<protein>
    <submittedName>
        <fullName evidence="2">Uncharacterized protein</fullName>
    </submittedName>
</protein>
<dbReference type="EMBL" id="GGFL01007929">
    <property type="protein sequence ID" value="MBW72107.1"/>
    <property type="molecule type" value="Transcribed_RNA"/>
</dbReference>
<organism evidence="2">
    <name type="scientific">Anopheles darlingi</name>
    <name type="common">Mosquito</name>
    <dbReference type="NCBI Taxonomy" id="43151"/>
    <lineage>
        <taxon>Eukaryota</taxon>
        <taxon>Metazoa</taxon>
        <taxon>Ecdysozoa</taxon>
        <taxon>Arthropoda</taxon>
        <taxon>Hexapoda</taxon>
        <taxon>Insecta</taxon>
        <taxon>Pterygota</taxon>
        <taxon>Neoptera</taxon>
        <taxon>Endopterygota</taxon>
        <taxon>Diptera</taxon>
        <taxon>Nematocera</taxon>
        <taxon>Culicoidea</taxon>
        <taxon>Culicidae</taxon>
        <taxon>Anophelinae</taxon>
        <taxon>Anopheles</taxon>
    </lineage>
</organism>
<evidence type="ECO:0000256" key="1">
    <source>
        <dbReference type="SAM" id="Phobius"/>
    </source>
</evidence>
<keyword evidence="1" id="KW-0472">Membrane</keyword>
<evidence type="ECO:0000313" key="2">
    <source>
        <dbReference type="EMBL" id="MBW72107.1"/>
    </source>
</evidence>
<proteinExistence type="predicted"/>